<comment type="caution">
    <text evidence="2">The sequence shown here is derived from an EMBL/GenBank/DDBJ whole genome shotgun (WGS) entry which is preliminary data.</text>
</comment>
<feature type="domain" description="Immunity MXAN-0049 protein" evidence="1">
    <location>
        <begin position="49"/>
        <end position="196"/>
    </location>
</feature>
<dbReference type="Pfam" id="PF07791">
    <property type="entry name" value="Imm11"/>
    <property type="match status" value="1"/>
</dbReference>
<name>A0A840BJA0_9RHOO</name>
<evidence type="ECO:0000313" key="3">
    <source>
        <dbReference type="Proteomes" id="UP000561045"/>
    </source>
</evidence>
<evidence type="ECO:0000259" key="1">
    <source>
        <dbReference type="Pfam" id="PF07791"/>
    </source>
</evidence>
<proteinExistence type="predicted"/>
<dbReference type="RefSeq" id="WP_207064307.1">
    <property type="nucleotide sequence ID" value="NZ_BAABLE010000011.1"/>
</dbReference>
<dbReference type="AlphaFoldDB" id="A0A840BJA0"/>
<accession>A0A840BJA0</accession>
<dbReference type="EMBL" id="JACIET010000001">
    <property type="protein sequence ID" value="MBB4011659.1"/>
    <property type="molecule type" value="Genomic_DNA"/>
</dbReference>
<sequence>MQKQSRRGEHMSNYVIWKYASYPAGCVLQDISGFEDTYKLKNGTPLTGQFPRGVSLHMNPDFPDDLALGDSLLNSDMIVVGSARLKDFLIARAIPNLEFLPVAIVDHKGRLASEDYFIVHPTVPVDCLDRKASAYEEDILDPDSIGFISKLVLDEAAIPPDRQIFSMAGYWDLTFARRDLAEALIAAGFTGIRFIEPSEHPES</sequence>
<evidence type="ECO:0000313" key="2">
    <source>
        <dbReference type="EMBL" id="MBB4011659.1"/>
    </source>
</evidence>
<dbReference type="InterPro" id="IPR012433">
    <property type="entry name" value="Imm11"/>
</dbReference>
<keyword evidence="3" id="KW-1185">Reference proteome</keyword>
<protein>
    <recommendedName>
        <fullName evidence="1">Immunity MXAN-0049 protein domain-containing protein</fullName>
    </recommendedName>
</protein>
<gene>
    <name evidence="2" type="ORF">GGR36_000967</name>
</gene>
<dbReference type="Proteomes" id="UP000561045">
    <property type="component" value="Unassembled WGS sequence"/>
</dbReference>
<reference evidence="2 3" key="1">
    <citation type="submission" date="2020-08" db="EMBL/GenBank/DDBJ databases">
        <title>Genomic Encyclopedia of Type Strains, Phase IV (KMG-IV): sequencing the most valuable type-strain genomes for metagenomic binning, comparative biology and taxonomic classification.</title>
        <authorList>
            <person name="Goeker M."/>
        </authorList>
    </citation>
    <scope>NUCLEOTIDE SEQUENCE [LARGE SCALE GENOMIC DNA]</scope>
    <source>
        <strain evidence="2 3">DSM 106739</strain>
    </source>
</reference>
<organism evidence="2 3">
    <name type="scientific">Niveibacterium umoris</name>
    <dbReference type="NCBI Taxonomy" id="1193620"/>
    <lineage>
        <taxon>Bacteria</taxon>
        <taxon>Pseudomonadati</taxon>
        <taxon>Pseudomonadota</taxon>
        <taxon>Betaproteobacteria</taxon>
        <taxon>Rhodocyclales</taxon>
        <taxon>Rhodocyclaceae</taxon>
        <taxon>Niveibacterium</taxon>
    </lineage>
</organism>